<keyword evidence="6" id="KW-0460">Magnesium</keyword>
<comment type="catalytic activity">
    <reaction evidence="10">
        <text>2-[(2R,5Z)-2-carboxy-4-methylthiazol-5(2H)-ylidene]ethyl phosphate + 4-amino-2-methyl-5-(diphosphooxymethyl)pyrimidine + 2 H(+) = thiamine phosphate + CO2 + diphosphate</text>
        <dbReference type="Rhea" id="RHEA:47844"/>
        <dbReference type="ChEBI" id="CHEBI:15378"/>
        <dbReference type="ChEBI" id="CHEBI:16526"/>
        <dbReference type="ChEBI" id="CHEBI:33019"/>
        <dbReference type="ChEBI" id="CHEBI:37575"/>
        <dbReference type="ChEBI" id="CHEBI:57841"/>
        <dbReference type="ChEBI" id="CHEBI:62899"/>
        <dbReference type="EC" id="2.5.1.3"/>
    </reaction>
</comment>
<dbReference type="PANTHER" id="PTHR20857">
    <property type="entry name" value="THIAMINE-PHOSPHATE PYROPHOSPHORYLASE"/>
    <property type="match status" value="1"/>
</dbReference>
<reference evidence="12 13" key="1">
    <citation type="submission" date="2019-01" db="EMBL/GenBank/DDBJ databases">
        <title>Nuclear Genome Assembly of the Microalgal Biofuel strain Nannochloropsis salina CCMP1776.</title>
        <authorList>
            <person name="Hovde B."/>
        </authorList>
    </citation>
    <scope>NUCLEOTIDE SEQUENCE [LARGE SCALE GENOMIC DNA]</scope>
    <source>
        <strain evidence="12 13">CCMP1776</strain>
    </source>
</reference>
<comment type="pathway">
    <text evidence="2">Cofactor biosynthesis; thiamine diphosphate biosynthesis; thiamine phosphate from 4-amino-2-methyl-5-diphosphomethylpyrimidine and 4-methyl-5-(2-phosphoethyl)-thiazole: step 1/1.</text>
</comment>
<dbReference type="Proteomes" id="UP000355283">
    <property type="component" value="Unassembled WGS sequence"/>
</dbReference>
<dbReference type="AlphaFoldDB" id="A0A4D9D5R0"/>
<dbReference type="InterPro" id="IPR013785">
    <property type="entry name" value="Aldolase_TIM"/>
</dbReference>
<dbReference type="InterPro" id="IPR022998">
    <property type="entry name" value="ThiamineP_synth_TenI"/>
</dbReference>
<dbReference type="SUPFAM" id="SSF51391">
    <property type="entry name" value="Thiamin phosphate synthase"/>
    <property type="match status" value="1"/>
</dbReference>
<dbReference type="GO" id="GO:0046872">
    <property type="term" value="F:metal ion binding"/>
    <property type="evidence" value="ECO:0007669"/>
    <property type="project" value="UniProtKB-KW"/>
</dbReference>
<organism evidence="12 13">
    <name type="scientific">Nannochloropsis salina CCMP1776</name>
    <dbReference type="NCBI Taxonomy" id="1027361"/>
    <lineage>
        <taxon>Eukaryota</taxon>
        <taxon>Sar</taxon>
        <taxon>Stramenopiles</taxon>
        <taxon>Ochrophyta</taxon>
        <taxon>Eustigmatophyceae</taxon>
        <taxon>Eustigmatales</taxon>
        <taxon>Monodopsidaceae</taxon>
        <taxon>Microchloropsis</taxon>
        <taxon>Microchloropsis salina</taxon>
    </lineage>
</organism>
<name>A0A4D9D5R0_9STRA</name>
<proteinExistence type="predicted"/>
<dbReference type="InterPro" id="IPR034291">
    <property type="entry name" value="TMP_synthase"/>
</dbReference>
<evidence type="ECO:0000256" key="9">
    <source>
        <dbReference type="ARBA" id="ARBA00047851"/>
    </source>
</evidence>
<dbReference type="GO" id="GO:0009228">
    <property type="term" value="P:thiamine biosynthetic process"/>
    <property type="evidence" value="ECO:0007669"/>
    <property type="project" value="UniProtKB-KW"/>
</dbReference>
<evidence type="ECO:0000256" key="5">
    <source>
        <dbReference type="ARBA" id="ARBA00022723"/>
    </source>
</evidence>
<dbReference type="GO" id="GO:0004789">
    <property type="term" value="F:thiamine-phosphate diphosphorylase activity"/>
    <property type="evidence" value="ECO:0007669"/>
    <property type="project" value="UniProtKB-EC"/>
</dbReference>
<dbReference type="InterPro" id="IPR036206">
    <property type="entry name" value="ThiamineP_synth_sf"/>
</dbReference>
<keyword evidence="7" id="KW-0784">Thiamine biosynthesis</keyword>
<dbReference type="EC" id="2.5.1.3" evidence="3"/>
<keyword evidence="5" id="KW-0479">Metal-binding</keyword>
<evidence type="ECO:0000256" key="10">
    <source>
        <dbReference type="ARBA" id="ARBA00047883"/>
    </source>
</evidence>
<dbReference type="Pfam" id="PF02581">
    <property type="entry name" value="TMP-TENI"/>
    <property type="match status" value="1"/>
</dbReference>
<keyword evidence="13" id="KW-1185">Reference proteome</keyword>
<comment type="cofactor">
    <cofactor evidence="1">
        <name>Mg(2+)</name>
        <dbReference type="ChEBI" id="CHEBI:18420"/>
    </cofactor>
</comment>
<evidence type="ECO:0000256" key="3">
    <source>
        <dbReference type="ARBA" id="ARBA00012830"/>
    </source>
</evidence>
<feature type="domain" description="Thiamine phosphate synthase/TenI" evidence="11">
    <location>
        <begin position="11"/>
        <end position="182"/>
    </location>
</feature>
<comment type="caution">
    <text evidence="12">The sequence shown here is derived from an EMBL/GenBank/DDBJ whole genome shotgun (WGS) entry which is preliminary data.</text>
</comment>
<sequence>MGLYACVASAVWVQRLLELGVKDIQLRIKDRPALELEHEVAKAAESCRKAKARLWVNDYWELAVRYKAYGLHVGQEDLDRLMTSPDLPLVAVKNEGIRLGISTHTFAELGRAIALRPSYISLGPIFSTTSKKVRFGPQGLARLRQWRHLVNVPLVAIGGIGLEAAQGVRDAGADGICVISALTQASDVAQAVHAWRAVLRTGK</sequence>
<accession>A0A4D9D5R0</accession>
<evidence type="ECO:0000259" key="11">
    <source>
        <dbReference type="Pfam" id="PF02581"/>
    </source>
</evidence>
<dbReference type="Gene3D" id="3.20.20.70">
    <property type="entry name" value="Aldolase class I"/>
    <property type="match status" value="1"/>
</dbReference>
<evidence type="ECO:0000313" key="12">
    <source>
        <dbReference type="EMBL" id="TFJ85707.1"/>
    </source>
</evidence>
<dbReference type="CDD" id="cd00564">
    <property type="entry name" value="TMP_TenI"/>
    <property type="match status" value="1"/>
</dbReference>
<dbReference type="PANTHER" id="PTHR20857:SF15">
    <property type="entry name" value="THIAMINE-PHOSPHATE SYNTHASE"/>
    <property type="match status" value="1"/>
</dbReference>
<dbReference type="OrthoDB" id="10028886at2759"/>
<dbReference type="GO" id="GO:0005737">
    <property type="term" value="C:cytoplasm"/>
    <property type="evidence" value="ECO:0007669"/>
    <property type="project" value="TreeGrafter"/>
</dbReference>
<comment type="catalytic activity">
    <reaction evidence="8">
        <text>4-methyl-5-(2-phosphooxyethyl)-thiazole + 4-amino-2-methyl-5-(diphosphooxymethyl)pyrimidine + H(+) = thiamine phosphate + diphosphate</text>
        <dbReference type="Rhea" id="RHEA:22328"/>
        <dbReference type="ChEBI" id="CHEBI:15378"/>
        <dbReference type="ChEBI" id="CHEBI:33019"/>
        <dbReference type="ChEBI" id="CHEBI:37575"/>
        <dbReference type="ChEBI" id="CHEBI:57841"/>
        <dbReference type="ChEBI" id="CHEBI:58296"/>
        <dbReference type="EC" id="2.5.1.3"/>
    </reaction>
</comment>
<evidence type="ECO:0000256" key="2">
    <source>
        <dbReference type="ARBA" id="ARBA00005165"/>
    </source>
</evidence>
<evidence type="ECO:0000256" key="8">
    <source>
        <dbReference type="ARBA" id="ARBA00047334"/>
    </source>
</evidence>
<gene>
    <name evidence="12" type="ORF">NSK_003213</name>
</gene>
<dbReference type="EMBL" id="SDOX01000011">
    <property type="protein sequence ID" value="TFJ85707.1"/>
    <property type="molecule type" value="Genomic_DNA"/>
</dbReference>
<evidence type="ECO:0000313" key="13">
    <source>
        <dbReference type="Proteomes" id="UP000355283"/>
    </source>
</evidence>
<evidence type="ECO:0000256" key="7">
    <source>
        <dbReference type="ARBA" id="ARBA00022977"/>
    </source>
</evidence>
<dbReference type="UniPathway" id="UPA00060">
    <property type="reaction ID" value="UER00141"/>
</dbReference>
<evidence type="ECO:0000256" key="6">
    <source>
        <dbReference type="ARBA" id="ARBA00022842"/>
    </source>
</evidence>
<evidence type="ECO:0000256" key="4">
    <source>
        <dbReference type="ARBA" id="ARBA00022679"/>
    </source>
</evidence>
<dbReference type="GO" id="GO:0009229">
    <property type="term" value="P:thiamine diphosphate biosynthetic process"/>
    <property type="evidence" value="ECO:0007669"/>
    <property type="project" value="UniProtKB-UniPathway"/>
</dbReference>
<keyword evidence="4" id="KW-0808">Transferase</keyword>
<dbReference type="NCBIfam" id="TIGR00693">
    <property type="entry name" value="thiE"/>
    <property type="match status" value="1"/>
</dbReference>
<comment type="catalytic activity">
    <reaction evidence="9">
        <text>2-(2-carboxy-4-methylthiazol-5-yl)ethyl phosphate + 4-amino-2-methyl-5-(diphosphooxymethyl)pyrimidine + 2 H(+) = thiamine phosphate + CO2 + diphosphate</text>
        <dbReference type="Rhea" id="RHEA:47848"/>
        <dbReference type="ChEBI" id="CHEBI:15378"/>
        <dbReference type="ChEBI" id="CHEBI:16526"/>
        <dbReference type="ChEBI" id="CHEBI:33019"/>
        <dbReference type="ChEBI" id="CHEBI:37575"/>
        <dbReference type="ChEBI" id="CHEBI:57841"/>
        <dbReference type="ChEBI" id="CHEBI:62890"/>
        <dbReference type="EC" id="2.5.1.3"/>
    </reaction>
</comment>
<evidence type="ECO:0000256" key="1">
    <source>
        <dbReference type="ARBA" id="ARBA00001946"/>
    </source>
</evidence>
<protein>
    <recommendedName>
        <fullName evidence="3">thiamine phosphate synthase</fullName>
        <ecNumber evidence="3">2.5.1.3</ecNumber>
    </recommendedName>
</protein>